<sequence length="87" mass="9766">MLQTDPGYGFKRRICLRASEATTTDSSGSRKRPKIARFIARVAGVNIGFHMERAKDLEATRKNLAEGVGNITRGHPFHCSFRHHTDI</sequence>
<dbReference type="AlphaFoldDB" id="A0AAV8R4T4"/>
<dbReference type="EMBL" id="JAQQAF010000004">
    <property type="protein sequence ID" value="KAJ8494145.1"/>
    <property type="molecule type" value="Genomic_DNA"/>
</dbReference>
<comment type="caution">
    <text evidence="1">The sequence shown here is derived from an EMBL/GenBank/DDBJ whole genome shotgun (WGS) entry which is preliminary data.</text>
</comment>
<evidence type="ECO:0000313" key="2">
    <source>
        <dbReference type="Proteomes" id="UP001222027"/>
    </source>
</evidence>
<protein>
    <submittedName>
        <fullName evidence="1">Uncharacterized protein</fullName>
    </submittedName>
</protein>
<keyword evidence="2" id="KW-1185">Reference proteome</keyword>
<gene>
    <name evidence="1" type="ORF">OPV22_015866</name>
</gene>
<accession>A0AAV8R4T4</accession>
<evidence type="ECO:0000313" key="1">
    <source>
        <dbReference type="EMBL" id="KAJ8494145.1"/>
    </source>
</evidence>
<dbReference type="Proteomes" id="UP001222027">
    <property type="component" value="Unassembled WGS sequence"/>
</dbReference>
<name>A0AAV8R4T4_ENSVE</name>
<proteinExistence type="predicted"/>
<organism evidence="1 2">
    <name type="scientific">Ensete ventricosum</name>
    <name type="common">Abyssinian banana</name>
    <name type="synonym">Musa ensete</name>
    <dbReference type="NCBI Taxonomy" id="4639"/>
    <lineage>
        <taxon>Eukaryota</taxon>
        <taxon>Viridiplantae</taxon>
        <taxon>Streptophyta</taxon>
        <taxon>Embryophyta</taxon>
        <taxon>Tracheophyta</taxon>
        <taxon>Spermatophyta</taxon>
        <taxon>Magnoliopsida</taxon>
        <taxon>Liliopsida</taxon>
        <taxon>Zingiberales</taxon>
        <taxon>Musaceae</taxon>
        <taxon>Ensete</taxon>
    </lineage>
</organism>
<reference evidence="1 2" key="1">
    <citation type="submission" date="2022-12" db="EMBL/GenBank/DDBJ databases">
        <title>Chromosome-scale assembly of the Ensete ventricosum genome.</title>
        <authorList>
            <person name="Dussert Y."/>
            <person name="Stocks J."/>
            <person name="Wendawek A."/>
            <person name="Woldeyes F."/>
            <person name="Nichols R.A."/>
            <person name="Borrell J.S."/>
        </authorList>
    </citation>
    <scope>NUCLEOTIDE SEQUENCE [LARGE SCALE GENOMIC DNA]</scope>
    <source>
        <strain evidence="2">cv. Maze</strain>
        <tissue evidence="1">Seeds</tissue>
    </source>
</reference>